<evidence type="ECO:0000256" key="1">
    <source>
        <dbReference type="SAM" id="MobiDB-lite"/>
    </source>
</evidence>
<organism evidence="3 4">
    <name type="scientific">Effrenium voratum</name>
    <dbReference type="NCBI Taxonomy" id="2562239"/>
    <lineage>
        <taxon>Eukaryota</taxon>
        <taxon>Sar</taxon>
        <taxon>Alveolata</taxon>
        <taxon>Dinophyceae</taxon>
        <taxon>Suessiales</taxon>
        <taxon>Symbiodiniaceae</taxon>
        <taxon>Effrenium</taxon>
    </lineage>
</organism>
<dbReference type="EMBL" id="CAUJNA010003215">
    <property type="protein sequence ID" value="CAJ1395944.1"/>
    <property type="molecule type" value="Genomic_DNA"/>
</dbReference>
<feature type="region of interest" description="Disordered" evidence="1">
    <location>
        <begin position="406"/>
        <end position="477"/>
    </location>
</feature>
<accession>A0AA36N7Z3</accession>
<keyword evidence="4" id="KW-1185">Reference proteome</keyword>
<feature type="transmembrane region" description="Helical" evidence="2">
    <location>
        <begin position="6"/>
        <end position="25"/>
    </location>
</feature>
<feature type="transmembrane region" description="Helical" evidence="2">
    <location>
        <begin position="195"/>
        <end position="215"/>
    </location>
</feature>
<keyword evidence="2" id="KW-0472">Membrane</keyword>
<evidence type="ECO:0000313" key="4">
    <source>
        <dbReference type="Proteomes" id="UP001178507"/>
    </source>
</evidence>
<evidence type="ECO:0000313" key="3">
    <source>
        <dbReference type="EMBL" id="CAJ1395944.1"/>
    </source>
</evidence>
<dbReference type="PROSITE" id="PS51257">
    <property type="entry name" value="PROKAR_LIPOPROTEIN"/>
    <property type="match status" value="1"/>
</dbReference>
<feature type="compositionally biased region" description="Pro residues" evidence="1">
    <location>
        <begin position="412"/>
        <end position="425"/>
    </location>
</feature>
<comment type="caution">
    <text evidence="3">The sequence shown here is derived from an EMBL/GenBank/DDBJ whole genome shotgun (WGS) entry which is preliminary data.</text>
</comment>
<name>A0AA36N7Z3_9DINO</name>
<feature type="transmembrane region" description="Helical" evidence="2">
    <location>
        <begin position="148"/>
        <end position="175"/>
    </location>
</feature>
<proteinExistence type="predicted"/>
<keyword evidence="2" id="KW-1133">Transmembrane helix</keyword>
<dbReference type="AlphaFoldDB" id="A0AA36N7Z3"/>
<evidence type="ECO:0000256" key="2">
    <source>
        <dbReference type="SAM" id="Phobius"/>
    </source>
</evidence>
<sequence length="477" mass="50788">MGKKIVGLYCMMCVLSFVLISISCFNKWHQVTFKTLGFKTVMRMETSLTAVTIPASSKIFCGIFKSKQPKRCADMQDGISLQEAASDWCAPMVFTIYPSPCIAFNRAYILGMIVILTYGLNVIFLCSCAFLLYYYLDSKSHKGEYRAWAGILHGVATGLLIAAVVCYSLFAMTALDAIGGSGIPGIMEASESVGISPGYFLVWVGILIQLVALGFHTCMRLNSEETEDQRIYKDMLKEQQVYGAMEAQAGLMEQASYTQSYVADAGMQYSYAGDAGAQYGYGDAGAQYGYAAGAPQPQPVGMPQAPVMPDMPAAPSLQESLQPLTPGDVGAFGPARGATLFQHFLGVEEGHADNAAAPHSLQLLGVSLGRSAKAMSSEGTVMIFTLLGLPLLLTILAFFVMGRLSEEKPRPRPTPAPPRSVPPSALPSRPNTSLRPGTSYGAGFPVESAPPTLPVLASLSRNTPGARRGLLGAGSSA</sequence>
<feature type="transmembrane region" description="Helical" evidence="2">
    <location>
        <begin position="380"/>
        <end position="401"/>
    </location>
</feature>
<feature type="transmembrane region" description="Helical" evidence="2">
    <location>
        <begin position="107"/>
        <end position="136"/>
    </location>
</feature>
<dbReference type="Proteomes" id="UP001178507">
    <property type="component" value="Unassembled WGS sequence"/>
</dbReference>
<protein>
    <submittedName>
        <fullName evidence="3">Uncharacterized protein</fullName>
    </submittedName>
</protein>
<gene>
    <name evidence="3" type="ORF">EVOR1521_LOCUS20254</name>
</gene>
<reference evidence="3" key="1">
    <citation type="submission" date="2023-08" db="EMBL/GenBank/DDBJ databases">
        <authorList>
            <person name="Chen Y."/>
            <person name="Shah S."/>
            <person name="Dougan E. K."/>
            <person name="Thang M."/>
            <person name="Chan C."/>
        </authorList>
    </citation>
    <scope>NUCLEOTIDE SEQUENCE</scope>
</reference>
<keyword evidence="2" id="KW-0812">Transmembrane</keyword>